<evidence type="ECO:0000313" key="2">
    <source>
        <dbReference type="EMBL" id="CAK03134.1"/>
    </source>
</evidence>
<accession>Q1M6J9</accession>
<gene>
    <name evidence="2" type="ordered locus">pRL110187</name>
</gene>
<dbReference type="EnsemblBacteria" id="CAK03134">
    <property type="protein sequence ID" value="CAK03134"/>
    <property type="gene ID" value="pRL110187"/>
</dbReference>
<feature type="region of interest" description="Disordered" evidence="1">
    <location>
        <begin position="73"/>
        <end position="92"/>
    </location>
</feature>
<sequence>MLSFRRMPSDWYGSWDQAIAAGYTRGLSTMSRPWAINYIDRRRPIFEGLGGSPPSRTSGIGYRGSHRVGRLFKPDSRPNLLSVKRGKVPPTHRKDHTVVNLVERYKPLGIMAVRAATEIKPQVPTQHDRRTSAEQQVPNLLLDHFQGSD</sequence>
<reference evidence="2 3" key="1">
    <citation type="journal article" date="2006" name="Genome Biol.">
        <title>The genome of Rhizobium leguminosarum has recognizable core and accessory components.</title>
        <authorList>
            <person name="Young J.W."/>
            <person name="Crossman L.C."/>
            <person name="Johnston A.W.B."/>
            <person name="Thomson N.R."/>
            <person name="Ghazoui Z.F."/>
            <person name="Hull K.H."/>
            <person name="Wexler M."/>
            <person name="Curson A.R.J."/>
            <person name="Todd J.D."/>
            <person name="Poole P.S."/>
            <person name="Mauchline T.H."/>
            <person name="East A.K."/>
            <person name="Quail M.A."/>
            <person name="Churcher C."/>
            <person name="Arrowsmith C."/>
            <person name="Cherevach A."/>
            <person name="Chillingworth T."/>
            <person name="Clarke K."/>
            <person name="Cronin A."/>
            <person name="Davis P."/>
            <person name="Fraser A."/>
            <person name="Hance Z."/>
            <person name="Hauser H."/>
            <person name="Jagels K."/>
            <person name="Moule S."/>
            <person name="Mungall K."/>
            <person name="Norbertczak H."/>
            <person name="Rabbinowitsch E."/>
            <person name="Sanders M."/>
            <person name="Simmonds M."/>
            <person name="Whitehead S."/>
            <person name="Parkhill J."/>
        </authorList>
    </citation>
    <scope>NUCLEOTIDE SEQUENCE [LARGE SCALE GENOMIC DNA]</scope>
    <source>
        <strain evidence="3">DSM 114642 / LMG 32736 / 3841</strain>
    </source>
</reference>
<geneLocation type="plasmid" evidence="2 3">
    <name>pRL11</name>
</geneLocation>
<dbReference type="EMBL" id="AM236085">
    <property type="protein sequence ID" value="CAK03134.1"/>
    <property type="molecule type" value="Genomic_DNA"/>
</dbReference>
<dbReference type="AlphaFoldDB" id="Q1M6J9"/>
<dbReference type="Proteomes" id="UP000006575">
    <property type="component" value="Plasmid pRL11"/>
</dbReference>
<evidence type="ECO:0000313" key="3">
    <source>
        <dbReference type="Proteomes" id="UP000006575"/>
    </source>
</evidence>
<proteinExistence type="predicted"/>
<keyword evidence="2" id="KW-0614">Plasmid</keyword>
<evidence type="ECO:0000256" key="1">
    <source>
        <dbReference type="SAM" id="MobiDB-lite"/>
    </source>
</evidence>
<protein>
    <submittedName>
        <fullName evidence="2">Uncharacterized protein</fullName>
    </submittedName>
</protein>
<dbReference type="HOGENOM" id="CLU_1748189_0_0_5"/>
<organism evidence="2 3">
    <name type="scientific">Rhizobium johnstonii (strain DSM 114642 / LMG 32736 / 3841)</name>
    <name type="common">Rhizobium leguminosarum bv. viciae</name>
    <dbReference type="NCBI Taxonomy" id="216596"/>
    <lineage>
        <taxon>Bacteria</taxon>
        <taxon>Pseudomonadati</taxon>
        <taxon>Pseudomonadota</taxon>
        <taxon>Alphaproteobacteria</taxon>
        <taxon>Hyphomicrobiales</taxon>
        <taxon>Rhizobiaceae</taxon>
        <taxon>Rhizobium/Agrobacterium group</taxon>
        <taxon>Rhizobium</taxon>
        <taxon>Rhizobium johnstonii</taxon>
    </lineage>
</organism>
<feature type="region of interest" description="Disordered" evidence="1">
    <location>
        <begin position="48"/>
        <end position="68"/>
    </location>
</feature>
<keyword evidence="3" id="KW-1185">Reference proteome</keyword>
<dbReference type="KEGG" id="rle:pRL110187"/>
<name>Q1M6J9_RHIJ3</name>